<dbReference type="RefSeq" id="WP_092846389.1">
    <property type="nucleotide sequence ID" value="NZ_FOPY01000007.1"/>
</dbReference>
<evidence type="ECO:0000259" key="1">
    <source>
        <dbReference type="Pfam" id="PF13116"/>
    </source>
</evidence>
<dbReference type="Pfam" id="PF13116">
    <property type="entry name" value="YhdP"/>
    <property type="match status" value="1"/>
</dbReference>
<sequence>MATSRILLRWVLTLLAIGLATVALLLGGVRVAMHQTDGLRDELSAWLTSQFGASMQLGRLNTAMHGLDPSLTLNDLQLISHAGVDPYPLLDIERAGLRLDVIDSLRTGYPVLANARIDDATLHLYQDSQGRWGWPAPAELPTEIVPDTGFAIADIDRITGLLLRQQLQAANLKVVLHGLDDTVTLSSPRIVMAGSSQRAHLEGQVLLDDGTTTQALEVVLEMPPEEPGPEGYQALLQVNADLDALSRLGRLVARPTPLDFAAMQGAARLWGFWRDGRLQDVRAELDIAELGIDGRDETSSLQGLGAQAQWLRGEDDNWQAWGTTMAANAEPTDIGPVPRHFYAKGNDEAWSLQTTPFEIAELAAWGRRLTDSPALTKAIDGLEPAGRVAGFSVGWRQGQWRSQALLRDASVSSWQGAPGGGPLDAWVEMTGLSGQLTFTGASGTALVFPETFDEPLLVDGIAGKVSWAHDDGRWQVVGDNLKAMWRGANISGGFGLVTSGKTPGEFELRLDMANIDAIDAPLMAWLPAKVLDPELREWLGQGIAGRVPQGSLYVQQPLDGSGGTKTDDAENEDFEGKLRLTLQVEDGRLPFDPQWPALENVSGTLTVNDETLHADVAHAEVSGLVSEGAKVALQDELLRVEGPVSGSSQALLDFLAASPIEGMDAFSTWRSEGQVEGQLALSVPMVEGEEIENSEALEIDVTAAIDAPSLTLPQSGLTLGSINGRLHYRHAGNEDTLTGELGARAFDGPMLARFDVGGEGVAIEGRALARGLLAWAGVPALDNLLAGYFPYSAKLDLQGEQPRLTLDSDLEGLAILLPAPFGKQLDERVPLHVEAIPGELVRVDVADRLRARWRTRVGQAAQGQVWLERWPASPDWPRGPGWEVVWRSSGLPLTRWKDALASVSLPETTETSPPATSALRRMVIDTGCLRWEQRCLGTLNASLAPVGDGWRIDLAGSLAQGSAQYHPQRSRPLDIALSSLSLDALLPEAPAPEATGLLDQIATPPEPVALPPALARLPAGQVRIDTLIHEGRRLGPLTASWDATPQRLSLKPLSLTLGQVVAEGEVIWESSGTGASLTRSRIALTGGDLGTMIEALGQPVPLRSASTQVQTQLAWPGAPWQFALERSRGSIEAQLEDGRFLTLESPSARLIGLLNVDNLLRRLRLDFSDVTGQGTAFDSVTGNATLYDGRLETRGPVEIDGPSTQFTLEGSVDLAARRLDLLLGITVPVSQNLPLAAVLVGAPYVGGALFLADKVFGGWIDKVTRIHYRVQGPWTSPQITLENAE</sequence>
<accession>A0A1I3BX64</accession>
<dbReference type="NCBIfam" id="TIGR02099">
    <property type="entry name" value="YhdP family protein"/>
    <property type="match status" value="1"/>
</dbReference>
<evidence type="ECO:0000313" key="3">
    <source>
        <dbReference type="Proteomes" id="UP000199040"/>
    </source>
</evidence>
<name>A0A1I3BX64_9GAMM</name>
<dbReference type="Proteomes" id="UP000199040">
    <property type="component" value="Unassembled WGS sequence"/>
</dbReference>
<gene>
    <name evidence="2" type="ORF">SAMN04487959_107195</name>
</gene>
<dbReference type="EMBL" id="FOPY01000007">
    <property type="protein sequence ID" value="SFH66887.1"/>
    <property type="molecule type" value="Genomic_DNA"/>
</dbReference>
<evidence type="ECO:0000313" key="2">
    <source>
        <dbReference type="EMBL" id="SFH66887.1"/>
    </source>
</evidence>
<dbReference type="PANTHER" id="PTHR38690">
    <property type="entry name" value="PROTEASE-RELATED"/>
    <property type="match status" value="1"/>
</dbReference>
<dbReference type="InterPro" id="IPR011836">
    <property type="entry name" value="YhdP"/>
</dbReference>
<dbReference type="InterPro" id="IPR025263">
    <property type="entry name" value="YhdP_central"/>
</dbReference>
<protein>
    <submittedName>
        <fullName evidence="2">TIGR02099 family protein</fullName>
    </submittedName>
</protein>
<reference evidence="2 3" key="1">
    <citation type="submission" date="2016-10" db="EMBL/GenBank/DDBJ databases">
        <authorList>
            <person name="de Groot N.N."/>
        </authorList>
    </citation>
    <scope>NUCLEOTIDE SEQUENCE [LARGE SCALE GENOMIC DNA]</scope>
    <source>
        <strain evidence="2 3">CGMCC 1.6848</strain>
    </source>
</reference>
<keyword evidence="3" id="KW-1185">Reference proteome</keyword>
<feature type="domain" description="YhdP central" evidence="1">
    <location>
        <begin position="1"/>
        <end position="1279"/>
    </location>
</feature>
<dbReference type="PANTHER" id="PTHR38690:SF1">
    <property type="entry name" value="PROTEASE"/>
    <property type="match status" value="1"/>
</dbReference>
<dbReference type="STRING" id="442341.SAMN04487959_107195"/>
<proteinExistence type="predicted"/>
<organism evidence="2 3">
    <name type="scientific">Modicisalibacter xianhensis</name>
    <dbReference type="NCBI Taxonomy" id="442341"/>
    <lineage>
        <taxon>Bacteria</taxon>
        <taxon>Pseudomonadati</taxon>
        <taxon>Pseudomonadota</taxon>
        <taxon>Gammaproteobacteria</taxon>
        <taxon>Oceanospirillales</taxon>
        <taxon>Halomonadaceae</taxon>
        <taxon>Modicisalibacter</taxon>
    </lineage>
</organism>